<dbReference type="Proteomes" id="UP001140217">
    <property type="component" value="Unassembled WGS sequence"/>
</dbReference>
<gene>
    <name evidence="2" type="ORF">H4R18_000586</name>
</gene>
<feature type="region of interest" description="Disordered" evidence="1">
    <location>
        <begin position="80"/>
        <end position="119"/>
    </location>
</feature>
<dbReference type="InterPro" id="IPR014710">
    <property type="entry name" value="RmlC-like_jellyroll"/>
</dbReference>
<feature type="region of interest" description="Disordered" evidence="1">
    <location>
        <begin position="1"/>
        <end position="64"/>
    </location>
</feature>
<proteinExistence type="predicted"/>
<feature type="compositionally biased region" description="Basic residues" evidence="1">
    <location>
        <begin position="384"/>
        <end position="397"/>
    </location>
</feature>
<feature type="compositionally biased region" description="Pro residues" evidence="1">
    <location>
        <begin position="105"/>
        <end position="119"/>
    </location>
</feature>
<dbReference type="SUPFAM" id="SSF51182">
    <property type="entry name" value="RmlC-like cupins"/>
    <property type="match status" value="1"/>
</dbReference>
<evidence type="ECO:0000256" key="1">
    <source>
        <dbReference type="SAM" id="MobiDB-lite"/>
    </source>
</evidence>
<protein>
    <submittedName>
        <fullName evidence="2">Uncharacterized protein</fullName>
    </submittedName>
</protein>
<name>A0A9W8LLY4_9FUNG</name>
<organism evidence="2 3">
    <name type="scientific">Coemansia javaensis</name>
    <dbReference type="NCBI Taxonomy" id="2761396"/>
    <lineage>
        <taxon>Eukaryota</taxon>
        <taxon>Fungi</taxon>
        <taxon>Fungi incertae sedis</taxon>
        <taxon>Zoopagomycota</taxon>
        <taxon>Kickxellomycotina</taxon>
        <taxon>Kickxellomycetes</taxon>
        <taxon>Kickxellales</taxon>
        <taxon>Kickxellaceae</taxon>
        <taxon>Coemansia</taxon>
    </lineage>
</organism>
<evidence type="ECO:0000313" key="2">
    <source>
        <dbReference type="EMBL" id="KAJ2785375.1"/>
    </source>
</evidence>
<dbReference type="AlphaFoldDB" id="A0A9W8LLY4"/>
<reference evidence="2" key="1">
    <citation type="submission" date="2022-07" db="EMBL/GenBank/DDBJ databases">
        <title>Phylogenomic reconstructions and comparative analyses of Kickxellomycotina fungi.</title>
        <authorList>
            <person name="Reynolds N.K."/>
            <person name="Stajich J.E."/>
            <person name="Barry K."/>
            <person name="Grigoriev I.V."/>
            <person name="Crous P."/>
            <person name="Smith M.E."/>
        </authorList>
    </citation>
    <scope>NUCLEOTIDE SEQUENCE</scope>
    <source>
        <strain evidence="2">NBRC 105414</strain>
    </source>
</reference>
<keyword evidence="3" id="KW-1185">Reference proteome</keyword>
<dbReference type="EMBL" id="JANBUL010000012">
    <property type="protein sequence ID" value="KAJ2785375.1"/>
    <property type="molecule type" value="Genomic_DNA"/>
</dbReference>
<accession>A0A9W8LLY4</accession>
<dbReference type="InterPro" id="IPR011051">
    <property type="entry name" value="RmlC_Cupin_sf"/>
</dbReference>
<sequence>MQRQRLADDNYLQLSRNSGASGRSGSSATAGPQPYRNSYPQSNGGGGAQKRPFVYPDVRPPSMVRVTSAPSVVPVPAQCATSPTPTLGNGGAWVPPDPAGNGAPWTPPDPPPPQLLPPPPLVAPMGFVDPRAGQHYPGQAHAPGAAYPQSAPIAPGGYAADAYPAARPLMPALYDGAQQLPGTPPLQAVYPPQTYPPQPYPPQPYHTQTGPKLLLSSPPHSAAPAAAGAGVRLEIQYLQSQERVCMRTTFSTQFHCLKPVELVDRTAVAAKDRRRGNLYPLYKVSEDWIAPNVGLVLENRPGYRCILYVVDGTLLYDNGLSSERLLTKGTVHMFTSARPVAIYARNPSKTHRAHVLRMWIETAEDHAPGATAAAAAAAAAALGRSHRPPHQHQHQHQHQQPSAVHADFCVVVRHVADTDKQNCLLTLAQPSDYQPSFGMTAQIYGPVARASGAVPKDSLADVRRTAGSPAESSYHMSQSMLFTRPDYFTPVPFDTESELGEDEWGATDPQLTSRVCVDPLRVREDVFVTLCQLEPGERTVYEPYDVHDKDRARQRQLASPARGAFRRVWIQTLLAALSPDAAAVANAGRLAINGDAAGRMRPGDSAYVRRLGLHDTLTIENIGRAPIDFVVAETPY</sequence>
<feature type="compositionally biased region" description="Low complexity" evidence="1">
    <location>
        <begin position="15"/>
        <end position="31"/>
    </location>
</feature>
<comment type="caution">
    <text evidence="2">The sequence shown here is derived from an EMBL/GenBank/DDBJ whole genome shotgun (WGS) entry which is preliminary data.</text>
</comment>
<evidence type="ECO:0000313" key="3">
    <source>
        <dbReference type="Proteomes" id="UP001140217"/>
    </source>
</evidence>
<dbReference type="OrthoDB" id="5540927at2759"/>
<feature type="region of interest" description="Disordered" evidence="1">
    <location>
        <begin position="377"/>
        <end position="401"/>
    </location>
</feature>
<dbReference type="Gene3D" id="2.60.120.10">
    <property type="entry name" value="Jelly Rolls"/>
    <property type="match status" value="1"/>
</dbReference>